<keyword evidence="2" id="KW-1185">Reference proteome</keyword>
<sequence length="89" mass="10420">MPLRLTQQENQNSLGEEQVSIQQVPIWPSNTARDSKRRKLSEVKQIKTVLNRNRACAKKYDWCHSAQTARSSLMYRVKARPTLKHERPC</sequence>
<dbReference type="Proteomes" id="UP001283361">
    <property type="component" value="Unassembled WGS sequence"/>
</dbReference>
<organism evidence="1 2">
    <name type="scientific">Elysia crispata</name>
    <name type="common">lettuce slug</name>
    <dbReference type="NCBI Taxonomy" id="231223"/>
    <lineage>
        <taxon>Eukaryota</taxon>
        <taxon>Metazoa</taxon>
        <taxon>Spiralia</taxon>
        <taxon>Lophotrochozoa</taxon>
        <taxon>Mollusca</taxon>
        <taxon>Gastropoda</taxon>
        <taxon>Heterobranchia</taxon>
        <taxon>Euthyneura</taxon>
        <taxon>Panpulmonata</taxon>
        <taxon>Sacoglossa</taxon>
        <taxon>Placobranchoidea</taxon>
        <taxon>Plakobranchidae</taxon>
        <taxon>Elysia</taxon>
    </lineage>
</organism>
<protein>
    <submittedName>
        <fullName evidence="1">Uncharacterized protein</fullName>
    </submittedName>
</protein>
<accession>A0AAE1AE99</accession>
<evidence type="ECO:0000313" key="2">
    <source>
        <dbReference type="Proteomes" id="UP001283361"/>
    </source>
</evidence>
<name>A0AAE1AE99_9GAST</name>
<comment type="caution">
    <text evidence="1">The sequence shown here is derived from an EMBL/GenBank/DDBJ whole genome shotgun (WGS) entry which is preliminary data.</text>
</comment>
<proteinExistence type="predicted"/>
<evidence type="ECO:0000313" key="1">
    <source>
        <dbReference type="EMBL" id="KAK3786233.1"/>
    </source>
</evidence>
<dbReference type="AlphaFoldDB" id="A0AAE1AE99"/>
<reference evidence="1" key="1">
    <citation type="journal article" date="2023" name="G3 (Bethesda)">
        <title>A reference genome for the long-term kleptoplast-retaining sea slug Elysia crispata morphotype clarki.</title>
        <authorList>
            <person name="Eastman K.E."/>
            <person name="Pendleton A.L."/>
            <person name="Shaikh M.A."/>
            <person name="Suttiyut T."/>
            <person name="Ogas R."/>
            <person name="Tomko P."/>
            <person name="Gavelis G."/>
            <person name="Widhalm J.R."/>
            <person name="Wisecaver J.H."/>
        </authorList>
    </citation>
    <scope>NUCLEOTIDE SEQUENCE</scope>
    <source>
        <strain evidence="1">ECLA1</strain>
    </source>
</reference>
<dbReference type="EMBL" id="JAWDGP010001994">
    <property type="protein sequence ID" value="KAK3786233.1"/>
    <property type="molecule type" value="Genomic_DNA"/>
</dbReference>
<gene>
    <name evidence="1" type="ORF">RRG08_064492</name>
</gene>